<evidence type="ECO:0000313" key="3">
    <source>
        <dbReference type="EMBL" id="GGG13721.1"/>
    </source>
</evidence>
<dbReference type="InterPro" id="IPR019734">
    <property type="entry name" value="TPR_rpt"/>
</dbReference>
<dbReference type="SMART" id="SM00028">
    <property type="entry name" value="TPR"/>
    <property type="match status" value="2"/>
</dbReference>
<dbReference type="Gene3D" id="1.25.40.10">
    <property type="entry name" value="Tetratricopeptide repeat domain"/>
    <property type="match status" value="1"/>
</dbReference>
<evidence type="ECO:0000256" key="2">
    <source>
        <dbReference type="SAM" id="MobiDB-lite"/>
    </source>
</evidence>
<evidence type="ECO:0000256" key="1">
    <source>
        <dbReference type="PROSITE-ProRule" id="PRU00339"/>
    </source>
</evidence>
<protein>
    <recommendedName>
        <fullName evidence="5">Tetratricopeptide repeat protein</fullName>
    </recommendedName>
</protein>
<feature type="compositionally biased region" description="Basic and acidic residues" evidence="2">
    <location>
        <begin position="222"/>
        <end position="234"/>
    </location>
</feature>
<evidence type="ECO:0000313" key="4">
    <source>
        <dbReference type="Proteomes" id="UP000634043"/>
    </source>
</evidence>
<keyword evidence="4" id="KW-1185">Reference proteome</keyword>
<accession>A0ABQ1W6B9</accession>
<dbReference type="Proteomes" id="UP000634043">
    <property type="component" value="Unassembled WGS sequence"/>
</dbReference>
<gene>
    <name evidence="3" type="ORF">GCM10011323_17690</name>
</gene>
<dbReference type="EMBL" id="BMFP01000003">
    <property type="protein sequence ID" value="GGG13721.1"/>
    <property type="molecule type" value="Genomic_DNA"/>
</dbReference>
<organism evidence="3 4">
    <name type="scientific">Pontibacter amylolyticus</name>
    <dbReference type="NCBI Taxonomy" id="1424080"/>
    <lineage>
        <taxon>Bacteria</taxon>
        <taxon>Pseudomonadati</taxon>
        <taxon>Bacteroidota</taxon>
        <taxon>Cytophagia</taxon>
        <taxon>Cytophagales</taxon>
        <taxon>Hymenobacteraceae</taxon>
        <taxon>Pontibacter</taxon>
    </lineage>
</organism>
<feature type="compositionally biased region" description="Polar residues" evidence="2">
    <location>
        <begin position="272"/>
        <end position="285"/>
    </location>
</feature>
<dbReference type="InterPro" id="IPR011990">
    <property type="entry name" value="TPR-like_helical_dom_sf"/>
</dbReference>
<feature type="compositionally biased region" description="Basic and acidic residues" evidence="2">
    <location>
        <begin position="314"/>
        <end position="323"/>
    </location>
</feature>
<dbReference type="SUPFAM" id="SSF48452">
    <property type="entry name" value="TPR-like"/>
    <property type="match status" value="1"/>
</dbReference>
<feature type="region of interest" description="Disordered" evidence="2">
    <location>
        <begin position="147"/>
        <end position="323"/>
    </location>
</feature>
<feature type="repeat" description="TPR" evidence="1">
    <location>
        <begin position="95"/>
        <end position="128"/>
    </location>
</feature>
<sequence length="323" mass="36611">MKAILAALLFIGFLSGGLRTISLMNEHADLAAVAYKRGDYIEAVASYEYLLEDLEVQDDQVRLNLGHAYFRLGEMQKAQQQYTLLANHASRHIKAVSLLQLGAISSQNRKYKQALSYFRQTLIIEPGNQAARYNYELIKKLLEERPELSRTDEEDEALPADRQAAQDQPKPQPEQESEEEEQVEQPRKNPDSEGDQEAEVDKPEQDDQGQQQEQGGAGQENQGKDKGTPSEKSEISGQEPGDTQGMNPDSNFDPKRPERSRSAEPLSDAEQRAQTRNSRLQQHNINPEKARLMLEAMRSAEQQYIQQLPKKATRKPDPTKPDW</sequence>
<dbReference type="PROSITE" id="PS50005">
    <property type="entry name" value="TPR"/>
    <property type="match status" value="1"/>
</dbReference>
<dbReference type="RefSeq" id="WP_188501180.1">
    <property type="nucleotide sequence ID" value="NZ_BMFP01000003.1"/>
</dbReference>
<reference evidence="4" key="1">
    <citation type="journal article" date="2019" name="Int. J. Syst. Evol. Microbiol.">
        <title>The Global Catalogue of Microorganisms (GCM) 10K type strain sequencing project: providing services to taxonomists for standard genome sequencing and annotation.</title>
        <authorList>
            <consortium name="The Broad Institute Genomics Platform"/>
            <consortium name="The Broad Institute Genome Sequencing Center for Infectious Disease"/>
            <person name="Wu L."/>
            <person name="Ma J."/>
        </authorList>
    </citation>
    <scope>NUCLEOTIDE SEQUENCE [LARGE SCALE GENOMIC DNA]</scope>
    <source>
        <strain evidence="4">CGMCC 1.12749</strain>
    </source>
</reference>
<name>A0ABQ1W6B9_9BACT</name>
<evidence type="ECO:0008006" key="5">
    <source>
        <dbReference type="Google" id="ProtNLM"/>
    </source>
</evidence>
<comment type="caution">
    <text evidence="3">The sequence shown here is derived from an EMBL/GenBank/DDBJ whole genome shotgun (WGS) entry which is preliminary data.</text>
</comment>
<keyword evidence="1" id="KW-0802">TPR repeat</keyword>
<feature type="compositionally biased region" description="Basic and acidic residues" evidence="2">
    <location>
        <begin position="252"/>
        <end position="262"/>
    </location>
</feature>
<proteinExistence type="predicted"/>